<accession>A0A6A6LAC3</accession>
<dbReference type="EMBL" id="JAAGAX010000012">
    <property type="protein sequence ID" value="KAF2297238.1"/>
    <property type="molecule type" value="Genomic_DNA"/>
</dbReference>
<protein>
    <submittedName>
        <fullName evidence="2">Uncharacterized protein</fullName>
    </submittedName>
</protein>
<evidence type="ECO:0000313" key="3">
    <source>
        <dbReference type="Proteomes" id="UP000467840"/>
    </source>
</evidence>
<evidence type="ECO:0000256" key="1">
    <source>
        <dbReference type="SAM" id="Phobius"/>
    </source>
</evidence>
<evidence type="ECO:0000313" key="2">
    <source>
        <dbReference type="EMBL" id="KAF2297238.1"/>
    </source>
</evidence>
<keyword evidence="3" id="KW-1185">Reference proteome</keyword>
<reference evidence="2 3" key="1">
    <citation type="journal article" date="2020" name="Mol. Plant">
        <title>The Chromosome-Based Rubber Tree Genome Provides New Insights into Spurge Genome Evolution and Rubber Biosynthesis.</title>
        <authorList>
            <person name="Liu J."/>
            <person name="Shi C."/>
            <person name="Shi C.C."/>
            <person name="Li W."/>
            <person name="Zhang Q.J."/>
            <person name="Zhang Y."/>
            <person name="Li K."/>
            <person name="Lu H.F."/>
            <person name="Shi C."/>
            <person name="Zhu S.T."/>
            <person name="Xiao Z.Y."/>
            <person name="Nan H."/>
            <person name="Yue Y."/>
            <person name="Zhu X.G."/>
            <person name="Wu Y."/>
            <person name="Hong X.N."/>
            <person name="Fan G.Y."/>
            <person name="Tong Y."/>
            <person name="Zhang D."/>
            <person name="Mao C.L."/>
            <person name="Liu Y.L."/>
            <person name="Hao S.J."/>
            <person name="Liu W.Q."/>
            <person name="Lv M.Q."/>
            <person name="Zhang H.B."/>
            <person name="Liu Y."/>
            <person name="Hu-Tang G.R."/>
            <person name="Wang J.P."/>
            <person name="Wang J.H."/>
            <person name="Sun Y.H."/>
            <person name="Ni S.B."/>
            <person name="Chen W.B."/>
            <person name="Zhang X.C."/>
            <person name="Jiao Y.N."/>
            <person name="Eichler E.E."/>
            <person name="Li G.H."/>
            <person name="Liu X."/>
            <person name="Gao L.Z."/>
        </authorList>
    </citation>
    <scope>NUCLEOTIDE SEQUENCE [LARGE SCALE GENOMIC DNA]</scope>
    <source>
        <strain evidence="3">cv. GT1</strain>
        <tissue evidence="2">Leaf</tissue>
    </source>
</reference>
<keyword evidence="1" id="KW-0812">Transmembrane</keyword>
<comment type="caution">
    <text evidence="2">The sequence shown here is derived from an EMBL/GenBank/DDBJ whole genome shotgun (WGS) entry which is preliminary data.</text>
</comment>
<keyword evidence="1" id="KW-1133">Transmembrane helix</keyword>
<dbReference type="Proteomes" id="UP000467840">
    <property type="component" value="Chromosome 18"/>
</dbReference>
<feature type="transmembrane region" description="Helical" evidence="1">
    <location>
        <begin position="125"/>
        <end position="150"/>
    </location>
</feature>
<name>A0A6A6LAC3_HEVBR</name>
<keyword evidence="1" id="KW-0472">Membrane</keyword>
<organism evidence="2 3">
    <name type="scientific">Hevea brasiliensis</name>
    <name type="common">Para rubber tree</name>
    <name type="synonym">Siphonia brasiliensis</name>
    <dbReference type="NCBI Taxonomy" id="3981"/>
    <lineage>
        <taxon>Eukaryota</taxon>
        <taxon>Viridiplantae</taxon>
        <taxon>Streptophyta</taxon>
        <taxon>Embryophyta</taxon>
        <taxon>Tracheophyta</taxon>
        <taxon>Spermatophyta</taxon>
        <taxon>Magnoliopsida</taxon>
        <taxon>eudicotyledons</taxon>
        <taxon>Gunneridae</taxon>
        <taxon>Pentapetalae</taxon>
        <taxon>rosids</taxon>
        <taxon>fabids</taxon>
        <taxon>Malpighiales</taxon>
        <taxon>Euphorbiaceae</taxon>
        <taxon>Crotonoideae</taxon>
        <taxon>Micrandreae</taxon>
        <taxon>Hevea</taxon>
    </lineage>
</organism>
<sequence length="166" mass="18790">MTCCAAFGNRITIYNPLPEIKLFRIRSTSSVRLNKYYGGYSFAKQIFCSNVFPPQNNYLEQKKLGVHYDSLRILEWDKLCDLVSSFAGTSLGREASKMLYEDIQRDVKVLRSACKIHLRMNVPSLLYVSLCLGLKLGPTGLCILVPLAAFGMQDGRRQDKSFLSCM</sequence>
<dbReference type="AlphaFoldDB" id="A0A6A6LAC3"/>
<gene>
    <name evidence="2" type="ORF">GH714_019817</name>
</gene>
<proteinExistence type="predicted"/>